<gene>
    <name evidence="2" type="ORF">NA57DRAFT_73629</name>
</gene>
<evidence type="ECO:0000313" key="2">
    <source>
        <dbReference type="EMBL" id="KAF2102197.1"/>
    </source>
</evidence>
<dbReference type="OrthoDB" id="506431at2759"/>
<dbReference type="EMBL" id="ML978123">
    <property type="protein sequence ID" value="KAF2102197.1"/>
    <property type="molecule type" value="Genomic_DNA"/>
</dbReference>
<dbReference type="AlphaFoldDB" id="A0A9P4IPK3"/>
<dbReference type="SUPFAM" id="SSF54637">
    <property type="entry name" value="Thioesterase/thiol ester dehydrase-isomerase"/>
    <property type="match status" value="1"/>
</dbReference>
<dbReference type="CDD" id="cd03443">
    <property type="entry name" value="PaaI_thioesterase"/>
    <property type="match status" value="1"/>
</dbReference>
<dbReference type="Proteomes" id="UP000799772">
    <property type="component" value="Unassembled WGS sequence"/>
</dbReference>
<proteinExistence type="predicted"/>
<dbReference type="InterPro" id="IPR006683">
    <property type="entry name" value="Thioestr_dom"/>
</dbReference>
<sequence>MEPRTIPKGVPAETLDHFSTNSLASPTLKDPAFEIHPMSRAITHNGRGHTLTGGTWNTADTIAHLLSFYRPSPSPTDPTGSEQHRAEVRRFYTFGGGLNAHPDLLHGGVIATILDSTMGNVIGFAVPEARRSGMFTVQLNVTYEKPVRTPGTVMVRAWVKTIQDGGRKVWVEGVVEGEGVRHARAEGMWLRAKGKDNKL</sequence>
<comment type="caution">
    <text evidence="2">The sequence shown here is derived from an EMBL/GenBank/DDBJ whole genome shotgun (WGS) entry which is preliminary data.</text>
</comment>
<evidence type="ECO:0000313" key="3">
    <source>
        <dbReference type="Proteomes" id="UP000799772"/>
    </source>
</evidence>
<dbReference type="InterPro" id="IPR029069">
    <property type="entry name" value="HotDog_dom_sf"/>
</dbReference>
<reference evidence="2" key="1">
    <citation type="journal article" date="2020" name="Stud. Mycol.">
        <title>101 Dothideomycetes genomes: a test case for predicting lifestyles and emergence of pathogens.</title>
        <authorList>
            <person name="Haridas S."/>
            <person name="Albert R."/>
            <person name="Binder M."/>
            <person name="Bloem J."/>
            <person name="Labutti K."/>
            <person name="Salamov A."/>
            <person name="Andreopoulos B."/>
            <person name="Baker S."/>
            <person name="Barry K."/>
            <person name="Bills G."/>
            <person name="Bluhm B."/>
            <person name="Cannon C."/>
            <person name="Castanera R."/>
            <person name="Culley D."/>
            <person name="Daum C."/>
            <person name="Ezra D."/>
            <person name="Gonzalez J."/>
            <person name="Henrissat B."/>
            <person name="Kuo A."/>
            <person name="Liang C."/>
            <person name="Lipzen A."/>
            <person name="Lutzoni F."/>
            <person name="Magnuson J."/>
            <person name="Mondo S."/>
            <person name="Nolan M."/>
            <person name="Ohm R."/>
            <person name="Pangilinan J."/>
            <person name="Park H.-J."/>
            <person name="Ramirez L."/>
            <person name="Alfaro M."/>
            <person name="Sun H."/>
            <person name="Tritt A."/>
            <person name="Yoshinaga Y."/>
            <person name="Zwiers L.-H."/>
            <person name="Turgeon B."/>
            <person name="Goodwin S."/>
            <person name="Spatafora J."/>
            <person name="Crous P."/>
            <person name="Grigoriev I."/>
        </authorList>
    </citation>
    <scope>NUCLEOTIDE SEQUENCE</scope>
    <source>
        <strain evidence="2">CBS 133067</strain>
    </source>
</reference>
<protein>
    <recommendedName>
        <fullName evidence="1">Thioesterase domain-containing protein</fullName>
    </recommendedName>
</protein>
<evidence type="ECO:0000259" key="1">
    <source>
        <dbReference type="Pfam" id="PF03061"/>
    </source>
</evidence>
<dbReference type="PANTHER" id="PTHR47260">
    <property type="entry name" value="UPF0644 PROTEIN PB2B4.06"/>
    <property type="match status" value="1"/>
</dbReference>
<dbReference type="InterPro" id="IPR052061">
    <property type="entry name" value="PTE-AB_protein"/>
</dbReference>
<dbReference type="PANTHER" id="PTHR47260:SF1">
    <property type="entry name" value="UPF0644 PROTEIN PB2B4.06"/>
    <property type="match status" value="1"/>
</dbReference>
<name>A0A9P4IPK3_9PEZI</name>
<accession>A0A9P4IPK3</accession>
<dbReference type="Gene3D" id="3.10.129.10">
    <property type="entry name" value="Hotdog Thioesterase"/>
    <property type="match status" value="1"/>
</dbReference>
<keyword evidence="3" id="KW-1185">Reference proteome</keyword>
<dbReference type="Pfam" id="PF03061">
    <property type="entry name" value="4HBT"/>
    <property type="match status" value="1"/>
</dbReference>
<organism evidence="2 3">
    <name type="scientific">Rhizodiscina lignyota</name>
    <dbReference type="NCBI Taxonomy" id="1504668"/>
    <lineage>
        <taxon>Eukaryota</taxon>
        <taxon>Fungi</taxon>
        <taxon>Dikarya</taxon>
        <taxon>Ascomycota</taxon>
        <taxon>Pezizomycotina</taxon>
        <taxon>Dothideomycetes</taxon>
        <taxon>Pleosporomycetidae</taxon>
        <taxon>Aulographales</taxon>
        <taxon>Rhizodiscinaceae</taxon>
        <taxon>Rhizodiscina</taxon>
    </lineage>
</organism>
<feature type="domain" description="Thioesterase" evidence="1">
    <location>
        <begin position="105"/>
        <end position="161"/>
    </location>
</feature>